<dbReference type="AlphaFoldDB" id="A0A2H0YM62"/>
<reference evidence="2" key="1">
    <citation type="submission" date="2017-09" db="EMBL/GenBank/DDBJ databases">
        <title>Depth-based differentiation of microbial function through sediment-hosted aquifers and enrichment of novel symbionts in the deep terrestrial subsurface.</title>
        <authorList>
            <person name="Probst A.J."/>
            <person name="Ladd B."/>
            <person name="Jarett J.K."/>
            <person name="Geller-Mcgrath D.E."/>
            <person name="Sieber C.M.K."/>
            <person name="Emerson J.B."/>
            <person name="Anantharaman K."/>
            <person name="Thomas B.C."/>
            <person name="Malmstrom R."/>
            <person name="Stieglmeier M."/>
            <person name="Klingl A."/>
            <person name="Woyke T."/>
            <person name="Ryan C.M."/>
            <person name="Banfield J.F."/>
        </authorList>
    </citation>
    <scope>NUCLEOTIDE SEQUENCE [LARGE SCALE GENOMIC DNA]</scope>
</reference>
<accession>A0A2H0YM62</accession>
<dbReference type="EMBL" id="PEYD01000022">
    <property type="protein sequence ID" value="PIS39578.1"/>
    <property type="molecule type" value="Genomic_DNA"/>
</dbReference>
<comment type="caution">
    <text evidence="1">The sequence shown here is derived from an EMBL/GenBank/DDBJ whole genome shotgun (WGS) entry which is preliminary data.</text>
</comment>
<proteinExistence type="predicted"/>
<dbReference type="Proteomes" id="UP000230088">
    <property type="component" value="Unassembled WGS sequence"/>
</dbReference>
<protein>
    <submittedName>
        <fullName evidence="1">Uncharacterized protein</fullName>
    </submittedName>
</protein>
<sequence length="119" mass="13994">MLNSDGKAFIMMQSKDSDNFKFRNTFLEKEHYGEELIDAIKELNLDYDVEKIISTLNVTDTIPENNKLLSSGKQLLSFLLRTNYDNLENDVKFKINDYILKNSKMRVFKLVDNYITIKK</sequence>
<dbReference type="Gene3D" id="3.40.50.150">
    <property type="entry name" value="Vaccinia Virus protein VP39"/>
    <property type="match status" value="1"/>
</dbReference>
<name>A0A2H0YM62_9BACT</name>
<evidence type="ECO:0000313" key="1">
    <source>
        <dbReference type="EMBL" id="PIS39578.1"/>
    </source>
</evidence>
<gene>
    <name evidence="1" type="ORF">COT33_01245</name>
</gene>
<dbReference type="InterPro" id="IPR029063">
    <property type="entry name" value="SAM-dependent_MTases_sf"/>
</dbReference>
<organism evidence="1 2">
    <name type="scientific">Candidatus Nealsonbacteria bacterium CG08_land_8_20_14_0_20_38_20</name>
    <dbReference type="NCBI Taxonomy" id="1974705"/>
    <lineage>
        <taxon>Bacteria</taxon>
        <taxon>Candidatus Nealsoniibacteriota</taxon>
    </lineage>
</organism>
<evidence type="ECO:0000313" key="2">
    <source>
        <dbReference type="Proteomes" id="UP000230088"/>
    </source>
</evidence>